<organism evidence="7 8">
    <name type="scientific">Amycolatopsis pigmentata</name>
    <dbReference type="NCBI Taxonomy" id="450801"/>
    <lineage>
        <taxon>Bacteria</taxon>
        <taxon>Bacillati</taxon>
        <taxon>Actinomycetota</taxon>
        <taxon>Actinomycetes</taxon>
        <taxon>Pseudonocardiales</taxon>
        <taxon>Pseudonocardiaceae</taxon>
        <taxon>Amycolatopsis</taxon>
    </lineage>
</organism>
<feature type="transmembrane region" description="Helical" evidence="5">
    <location>
        <begin position="86"/>
        <end position="108"/>
    </location>
</feature>
<feature type="transmembrane region" description="Helical" evidence="5">
    <location>
        <begin position="220"/>
        <end position="243"/>
    </location>
</feature>
<reference evidence="8" key="1">
    <citation type="journal article" date="2019" name="Int. J. Syst. Evol. Microbiol.">
        <title>The Global Catalogue of Microorganisms (GCM) 10K type strain sequencing project: providing services to taxonomists for standard genome sequencing and annotation.</title>
        <authorList>
            <consortium name="The Broad Institute Genomics Platform"/>
            <consortium name="The Broad Institute Genome Sequencing Center for Infectious Disease"/>
            <person name="Wu L."/>
            <person name="Ma J."/>
        </authorList>
    </citation>
    <scope>NUCLEOTIDE SEQUENCE [LARGE SCALE GENOMIC DNA]</scope>
    <source>
        <strain evidence="8">CGMCC 4.7645</strain>
    </source>
</reference>
<dbReference type="PANTHER" id="PTHR23537">
    <property type="match status" value="1"/>
</dbReference>
<gene>
    <name evidence="7" type="ORF">ACFSXZ_02755</name>
</gene>
<dbReference type="InterPro" id="IPR036259">
    <property type="entry name" value="MFS_trans_sf"/>
</dbReference>
<feature type="transmembrane region" description="Helical" evidence="5">
    <location>
        <begin position="21"/>
        <end position="40"/>
    </location>
</feature>
<comment type="subcellular location">
    <subcellularLocation>
        <location evidence="1">Cell membrane</location>
        <topology evidence="1">Multi-pass membrane protein</topology>
    </subcellularLocation>
</comment>
<accession>A0ABW5FLS9</accession>
<feature type="transmembrane region" description="Helical" evidence="5">
    <location>
        <begin position="255"/>
        <end position="273"/>
    </location>
</feature>
<evidence type="ECO:0000259" key="6">
    <source>
        <dbReference type="PROSITE" id="PS50850"/>
    </source>
</evidence>
<feature type="transmembrane region" description="Helical" evidence="5">
    <location>
        <begin position="114"/>
        <end position="135"/>
    </location>
</feature>
<dbReference type="Pfam" id="PF06779">
    <property type="entry name" value="MFS_4"/>
    <property type="match status" value="1"/>
</dbReference>
<dbReference type="RefSeq" id="WP_378260870.1">
    <property type="nucleotide sequence ID" value="NZ_JBHUKR010000004.1"/>
</dbReference>
<name>A0ABW5FLS9_9PSEU</name>
<dbReference type="InterPro" id="IPR020846">
    <property type="entry name" value="MFS_dom"/>
</dbReference>
<feature type="transmembrane region" description="Helical" evidence="5">
    <location>
        <begin position="342"/>
        <end position="364"/>
    </location>
</feature>
<feature type="transmembrane region" description="Helical" evidence="5">
    <location>
        <begin position="285"/>
        <end position="302"/>
    </location>
</feature>
<dbReference type="InterPro" id="IPR010645">
    <property type="entry name" value="MFS_4"/>
</dbReference>
<proteinExistence type="predicted"/>
<evidence type="ECO:0000256" key="1">
    <source>
        <dbReference type="ARBA" id="ARBA00004651"/>
    </source>
</evidence>
<evidence type="ECO:0000256" key="4">
    <source>
        <dbReference type="ARBA" id="ARBA00023136"/>
    </source>
</evidence>
<keyword evidence="8" id="KW-1185">Reference proteome</keyword>
<dbReference type="PANTHER" id="PTHR23537:SF1">
    <property type="entry name" value="SUGAR TRANSPORTER"/>
    <property type="match status" value="1"/>
</dbReference>
<keyword evidence="2 5" id="KW-0812">Transmembrane</keyword>
<feature type="domain" description="Major facilitator superfamily (MFS) profile" evidence="6">
    <location>
        <begin position="19"/>
        <end position="402"/>
    </location>
</feature>
<dbReference type="Gene3D" id="1.20.1250.20">
    <property type="entry name" value="MFS general substrate transporter like domains"/>
    <property type="match status" value="1"/>
</dbReference>
<protein>
    <submittedName>
        <fullName evidence="7">YbfB/YjiJ family MFS transporter</fullName>
    </submittedName>
</protein>
<keyword evidence="4 5" id="KW-0472">Membrane</keyword>
<feature type="transmembrane region" description="Helical" evidence="5">
    <location>
        <begin position="370"/>
        <end position="390"/>
    </location>
</feature>
<dbReference type="SUPFAM" id="SSF103473">
    <property type="entry name" value="MFS general substrate transporter"/>
    <property type="match status" value="1"/>
</dbReference>
<dbReference type="Proteomes" id="UP001597417">
    <property type="component" value="Unassembled WGS sequence"/>
</dbReference>
<keyword evidence="3 5" id="KW-1133">Transmembrane helix</keyword>
<feature type="transmembrane region" description="Helical" evidence="5">
    <location>
        <begin position="308"/>
        <end position="330"/>
    </location>
</feature>
<evidence type="ECO:0000313" key="7">
    <source>
        <dbReference type="EMBL" id="MFD2415242.1"/>
    </source>
</evidence>
<feature type="transmembrane region" description="Helical" evidence="5">
    <location>
        <begin position="52"/>
        <end position="74"/>
    </location>
</feature>
<comment type="caution">
    <text evidence="7">The sequence shown here is derived from an EMBL/GenBank/DDBJ whole genome shotgun (WGS) entry which is preliminary data.</text>
</comment>
<dbReference type="PROSITE" id="PS50850">
    <property type="entry name" value="MFS"/>
    <property type="match status" value="1"/>
</dbReference>
<feature type="transmembrane region" description="Helical" evidence="5">
    <location>
        <begin position="147"/>
        <end position="169"/>
    </location>
</feature>
<evidence type="ECO:0000313" key="8">
    <source>
        <dbReference type="Proteomes" id="UP001597417"/>
    </source>
</evidence>
<evidence type="ECO:0000256" key="3">
    <source>
        <dbReference type="ARBA" id="ARBA00022989"/>
    </source>
</evidence>
<sequence length="402" mass="40148">MTAARPEATVREGRPLAQAAGLALGPLVALGLGRFAYGLLLPSMRADLHWSYAQAGALNTANAVGYLLGAAVAARLMRAIGSQRSFVSGLLLTAASVLACAGTASVGLLAALRLVSGLAGAVVFVAGATLAVHAGAGLPGRRATVPLGIYVAGGGAGIALSGIGIPPLLASLSQDLGWRAGWLLLGLVSFAAIVPAALATRGSHARPPEDTGGGWNRRSLLPTALAYLMFGIGYAGYMTFVVALLRTRLAPDRIAVFWIVLGAMAAGASFFWGGPLGRSRGGRGLAGMLAIVTVGATLPLIGTGFGPALGSAVLFGSAFLSTVTAVTAVVRRTCAPHEWGPAIGGLTTIFAIGQCAGPVLSGLLADQGGLLVGMVLSAVVLGLGGIIALAQSDHLRPVREGE</sequence>
<evidence type="ECO:0000256" key="5">
    <source>
        <dbReference type="SAM" id="Phobius"/>
    </source>
</evidence>
<dbReference type="EMBL" id="JBHUKR010000004">
    <property type="protein sequence ID" value="MFD2415242.1"/>
    <property type="molecule type" value="Genomic_DNA"/>
</dbReference>
<evidence type="ECO:0000256" key="2">
    <source>
        <dbReference type="ARBA" id="ARBA00022692"/>
    </source>
</evidence>
<feature type="transmembrane region" description="Helical" evidence="5">
    <location>
        <begin position="181"/>
        <end position="199"/>
    </location>
</feature>